<dbReference type="WBParaSite" id="ALUE_0000816601-mRNA-1">
    <property type="protein sequence ID" value="ALUE_0000816601-mRNA-1"/>
    <property type="gene ID" value="ALUE_0000816601"/>
</dbReference>
<name>A0A0M3HXR3_ASCLU</name>
<evidence type="ECO:0000313" key="2">
    <source>
        <dbReference type="Proteomes" id="UP000036681"/>
    </source>
</evidence>
<sequence>MERHWRKRRHIDTEVERLHGTTVNLESGREDSSNNELNSNITRSVSEKNFQSSKTPGRVTKPFTEVEFDDEDGSGIDEEASQRQQRVEHRRFSKRMNRRQRRESINEPGTLERVNSGISKGILGTTVALECDDPDQSTMSTNGYHMCKTCRAVRQLPEGYFPRVLNEVICAEDICLHGEGACRQRFLPLKVAKIFHNSRRQRIAFKENIIDHEIAISLPFMNALDFQFTDLVKQV</sequence>
<dbReference type="PANTHER" id="PTHR33995">
    <property type="entry name" value="PROTEIN CBG18546"/>
    <property type="match status" value="1"/>
</dbReference>
<dbReference type="InterPro" id="IPR029034">
    <property type="entry name" value="Cystine-knot_cytokine"/>
</dbReference>
<feature type="compositionally biased region" description="Polar residues" evidence="1">
    <location>
        <begin position="34"/>
        <end position="55"/>
    </location>
</feature>
<evidence type="ECO:0000313" key="3">
    <source>
        <dbReference type="WBParaSite" id="ALUE_0000816601-mRNA-1"/>
    </source>
</evidence>
<protein>
    <submittedName>
        <fullName evidence="3">Nuclear receptor domain-containing protein</fullName>
    </submittedName>
</protein>
<dbReference type="AlphaFoldDB" id="A0A0M3HXR3"/>
<dbReference type="SUPFAM" id="SSF57501">
    <property type="entry name" value="Cystine-knot cytokines"/>
    <property type="match status" value="1"/>
</dbReference>
<dbReference type="Proteomes" id="UP000036681">
    <property type="component" value="Unplaced"/>
</dbReference>
<keyword evidence="2" id="KW-1185">Reference proteome</keyword>
<evidence type="ECO:0000256" key="1">
    <source>
        <dbReference type="SAM" id="MobiDB-lite"/>
    </source>
</evidence>
<feature type="compositionally biased region" description="Acidic residues" evidence="1">
    <location>
        <begin position="66"/>
        <end position="79"/>
    </location>
</feature>
<dbReference type="PANTHER" id="PTHR33995:SF7">
    <property type="entry name" value="BURSICON SUBUNIT ALPHA-RELATED"/>
    <property type="match status" value="1"/>
</dbReference>
<reference evidence="3" key="1">
    <citation type="submission" date="2017-02" db="UniProtKB">
        <authorList>
            <consortium name="WormBaseParasite"/>
        </authorList>
    </citation>
    <scope>IDENTIFICATION</scope>
</reference>
<feature type="compositionally biased region" description="Basic residues" evidence="1">
    <location>
        <begin position="88"/>
        <end position="101"/>
    </location>
</feature>
<feature type="region of interest" description="Disordered" evidence="1">
    <location>
        <begin position="20"/>
        <end position="104"/>
    </location>
</feature>
<accession>A0A0M3HXR3</accession>
<proteinExistence type="predicted"/>
<organism evidence="2 3">
    <name type="scientific">Ascaris lumbricoides</name>
    <name type="common">Giant roundworm</name>
    <dbReference type="NCBI Taxonomy" id="6252"/>
    <lineage>
        <taxon>Eukaryota</taxon>
        <taxon>Metazoa</taxon>
        <taxon>Ecdysozoa</taxon>
        <taxon>Nematoda</taxon>
        <taxon>Chromadorea</taxon>
        <taxon>Rhabditida</taxon>
        <taxon>Spirurina</taxon>
        <taxon>Ascaridomorpha</taxon>
        <taxon>Ascaridoidea</taxon>
        <taxon>Ascarididae</taxon>
        <taxon>Ascaris</taxon>
    </lineage>
</organism>